<protein>
    <submittedName>
        <fullName evidence="6">Ribonucleoside-diphosphate reductase, adenosylcobalamin-dependent</fullName>
    </submittedName>
</protein>
<evidence type="ECO:0000313" key="7">
    <source>
        <dbReference type="Proteomes" id="UP000729182"/>
    </source>
</evidence>
<keyword evidence="3" id="KW-0560">Oxidoreductase</keyword>
<organism evidence="6 7">
    <name type="scientific">Streptococcus pneumoniae</name>
    <dbReference type="NCBI Taxonomy" id="1313"/>
    <lineage>
        <taxon>Bacteria</taxon>
        <taxon>Bacillati</taxon>
        <taxon>Bacillota</taxon>
        <taxon>Bacilli</taxon>
        <taxon>Lactobacillales</taxon>
        <taxon>Streptococcaceae</taxon>
        <taxon>Streptococcus</taxon>
    </lineage>
</organism>
<comment type="caution">
    <text evidence="6">The sequence shown here is derived from an EMBL/GenBank/DDBJ whole genome shotgun (WGS) entry which is preliminary data.</text>
</comment>
<keyword evidence="2" id="KW-0846">Cobalamin</keyword>
<reference evidence="6" key="1">
    <citation type="submission" date="2019-11" db="EMBL/GenBank/DDBJ databases">
        <title>Growth characteristics of pneumococcus vary with the chemical composition of the capsule and with environmental conditions.</title>
        <authorList>
            <person name="Tothpal A."/>
            <person name="Desobry K."/>
            <person name="Joshi S."/>
            <person name="Wyllie A.L."/>
            <person name="Weinberger D.M."/>
        </authorList>
    </citation>
    <scope>NUCLEOTIDE SEQUENCE</scope>
    <source>
        <strain evidence="6">Pnumococcus10A</strain>
    </source>
</reference>
<dbReference type="SUPFAM" id="SSF51998">
    <property type="entry name" value="PFL-like glycyl radical enzymes"/>
    <property type="match status" value="1"/>
</dbReference>
<gene>
    <name evidence="6" type="ORF">GM535_13780</name>
</gene>
<evidence type="ECO:0000259" key="5">
    <source>
        <dbReference type="Pfam" id="PF02867"/>
    </source>
</evidence>
<dbReference type="Proteomes" id="UP000729182">
    <property type="component" value="Unassembled WGS sequence"/>
</dbReference>
<dbReference type="PANTHER" id="PTHR43371:SF1">
    <property type="entry name" value="RIBONUCLEOSIDE-DIPHOSPHATE REDUCTASE"/>
    <property type="match status" value="1"/>
</dbReference>
<feature type="non-terminal residue" evidence="6">
    <location>
        <position position="82"/>
    </location>
</feature>
<evidence type="ECO:0000256" key="3">
    <source>
        <dbReference type="ARBA" id="ARBA00023002"/>
    </source>
</evidence>
<dbReference type="GO" id="GO:0004748">
    <property type="term" value="F:ribonucleoside-diphosphate reductase activity, thioredoxin disulfide as acceptor"/>
    <property type="evidence" value="ECO:0007669"/>
    <property type="project" value="TreeGrafter"/>
</dbReference>
<dbReference type="GO" id="GO:0031419">
    <property type="term" value="F:cobalamin binding"/>
    <property type="evidence" value="ECO:0007669"/>
    <property type="project" value="UniProtKB-KW"/>
</dbReference>
<dbReference type="EMBL" id="WNHN01000867">
    <property type="protein sequence ID" value="MTV78279.1"/>
    <property type="molecule type" value="Genomic_DNA"/>
</dbReference>
<dbReference type="Gene3D" id="3.20.70.20">
    <property type="match status" value="1"/>
</dbReference>
<evidence type="ECO:0000256" key="1">
    <source>
        <dbReference type="ARBA" id="ARBA00001922"/>
    </source>
</evidence>
<dbReference type="PANTHER" id="PTHR43371">
    <property type="entry name" value="VITAMIN B12-DEPENDENT RIBONUCLEOTIDE REDUCTASE"/>
    <property type="match status" value="1"/>
</dbReference>
<evidence type="ECO:0000313" key="6">
    <source>
        <dbReference type="EMBL" id="MTV78279.1"/>
    </source>
</evidence>
<feature type="non-terminal residue" evidence="6">
    <location>
        <position position="1"/>
    </location>
</feature>
<accession>A0AAW9W8W9</accession>
<name>A0AAW9W8W9_STREE</name>
<dbReference type="Pfam" id="PF02867">
    <property type="entry name" value="Ribonuc_red_lgC"/>
    <property type="match status" value="1"/>
</dbReference>
<proteinExistence type="predicted"/>
<dbReference type="AlphaFoldDB" id="A0AAW9W8W9"/>
<dbReference type="RefSeq" id="WP_230685860.1">
    <property type="nucleotide sequence ID" value="NZ_WNHN01000867.1"/>
</dbReference>
<feature type="domain" description="Ribonucleotide reductase large subunit C-terminal" evidence="5">
    <location>
        <begin position="1"/>
        <end position="81"/>
    </location>
</feature>
<dbReference type="InterPro" id="IPR000788">
    <property type="entry name" value="RNR_lg_C"/>
</dbReference>
<dbReference type="InterPro" id="IPR050862">
    <property type="entry name" value="RdRp_reductase_class-2"/>
</dbReference>
<keyword evidence="4" id="KW-0170">Cobalt</keyword>
<sequence>FNISVAITDAFMKAVKDGTDFNLKFKGKVFKTIDARSLWDSIMRSTWHWAEPGVIFIDRMNEWNNLWFCEQIAASNPCSEQP</sequence>
<evidence type="ECO:0000256" key="4">
    <source>
        <dbReference type="ARBA" id="ARBA00023285"/>
    </source>
</evidence>
<evidence type="ECO:0000256" key="2">
    <source>
        <dbReference type="ARBA" id="ARBA00022628"/>
    </source>
</evidence>
<comment type="cofactor">
    <cofactor evidence="1">
        <name>adenosylcob(III)alamin</name>
        <dbReference type="ChEBI" id="CHEBI:18408"/>
    </cofactor>
</comment>